<dbReference type="Proteomes" id="UP000814128">
    <property type="component" value="Unassembled WGS sequence"/>
</dbReference>
<feature type="non-terminal residue" evidence="1">
    <location>
        <position position="1"/>
    </location>
</feature>
<comment type="caution">
    <text evidence="1">The sequence shown here is derived from an EMBL/GenBank/DDBJ whole genome shotgun (WGS) entry which is preliminary data.</text>
</comment>
<protein>
    <submittedName>
        <fullName evidence="1">Uncharacterized protein</fullName>
    </submittedName>
</protein>
<dbReference type="EMBL" id="MU274549">
    <property type="protein sequence ID" value="KAI0026456.1"/>
    <property type="molecule type" value="Genomic_DNA"/>
</dbReference>
<organism evidence="1 2">
    <name type="scientific">Vararia minispora EC-137</name>
    <dbReference type="NCBI Taxonomy" id="1314806"/>
    <lineage>
        <taxon>Eukaryota</taxon>
        <taxon>Fungi</taxon>
        <taxon>Dikarya</taxon>
        <taxon>Basidiomycota</taxon>
        <taxon>Agaricomycotina</taxon>
        <taxon>Agaricomycetes</taxon>
        <taxon>Russulales</taxon>
        <taxon>Lachnocladiaceae</taxon>
        <taxon>Vararia</taxon>
    </lineage>
</organism>
<sequence>QGDPLSMLLYLFYNADLLRIPRGTNETAAAIVDDVTFLAKGDTFEDANRALVSMFER</sequence>
<reference evidence="1" key="1">
    <citation type="submission" date="2021-02" db="EMBL/GenBank/DDBJ databases">
        <authorList>
            <consortium name="DOE Joint Genome Institute"/>
            <person name="Ahrendt S."/>
            <person name="Looney B.P."/>
            <person name="Miyauchi S."/>
            <person name="Morin E."/>
            <person name="Drula E."/>
            <person name="Courty P.E."/>
            <person name="Chicoki N."/>
            <person name="Fauchery L."/>
            <person name="Kohler A."/>
            <person name="Kuo A."/>
            <person name="Labutti K."/>
            <person name="Pangilinan J."/>
            <person name="Lipzen A."/>
            <person name="Riley R."/>
            <person name="Andreopoulos W."/>
            <person name="He G."/>
            <person name="Johnson J."/>
            <person name="Barry K.W."/>
            <person name="Grigoriev I.V."/>
            <person name="Nagy L."/>
            <person name="Hibbett D."/>
            <person name="Henrissat B."/>
            <person name="Matheny P.B."/>
            <person name="Labbe J."/>
            <person name="Martin F."/>
        </authorList>
    </citation>
    <scope>NUCLEOTIDE SEQUENCE</scope>
    <source>
        <strain evidence="1">EC-137</strain>
    </source>
</reference>
<feature type="non-terminal residue" evidence="1">
    <location>
        <position position="57"/>
    </location>
</feature>
<keyword evidence="2" id="KW-1185">Reference proteome</keyword>
<name>A0ACB8Q404_9AGAM</name>
<evidence type="ECO:0000313" key="2">
    <source>
        <dbReference type="Proteomes" id="UP000814128"/>
    </source>
</evidence>
<proteinExistence type="predicted"/>
<gene>
    <name evidence="1" type="ORF">K488DRAFT_35038</name>
</gene>
<accession>A0ACB8Q404</accession>
<evidence type="ECO:0000313" key="1">
    <source>
        <dbReference type="EMBL" id="KAI0026456.1"/>
    </source>
</evidence>
<reference evidence="1" key="2">
    <citation type="journal article" date="2022" name="New Phytol.">
        <title>Evolutionary transition to the ectomycorrhizal habit in the genomes of a hyperdiverse lineage of mushroom-forming fungi.</title>
        <authorList>
            <person name="Looney B."/>
            <person name="Miyauchi S."/>
            <person name="Morin E."/>
            <person name="Drula E."/>
            <person name="Courty P.E."/>
            <person name="Kohler A."/>
            <person name="Kuo A."/>
            <person name="LaButti K."/>
            <person name="Pangilinan J."/>
            <person name="Lipzen A."/>
            <person name="Riley R."/>
            <person name="Andreopoulos W."/>
            <person name="He G."/>
            <person name="Johnson J."/>
            <person name="Nolan M."/>
            <person name="Tritt A."/>
            <person name="Barry K.W."/>
            <person name="Grigoriev I.V."/>
            <person name="Nagy L.G."/>
            <person name="Hibbett D."/>
            <person name="Henrissat B."/>
            <person name="Matheny P.B."/>
            <person name="Labbe J."/>
            <person name="Martin F.M."/>
        </authorList>
    </citation>
    <scope>NUCLEOTIDE SEQUENCE</scope>
    <source>
        <strain evidence="1">EC-137</strain>
    </source>
</reference>